<accession>A0ABP7AVV6</accession>
<dbReference type="EMBL" id="BAAAYU010000005">
    <property type="protein sequence ID" value="GAA3640838.1"/>
    <property type="molecule type" value="Genomic_DNA"/>
</dbReference>
<evidence type="ECO:0000256" key="1">
    <source>
        <dbReference type="SAM" id="Phobius"/>
    </source>
</evidence>
<evidence type="ECO:0000313" key="3">
    <source>
        <dbReference type="Proteomes" id="UP001501697"/>
    </source>
</evidence>
<dbReference type="Proteomes" id="UP001501697">
    <property type="component" value="Unassembled WGS sequence"/>
</dbReference>
<protein>
    <submittedName>
        <fullName evidence="2">Uncharacterized protein</fullName>
    </submittedName>
</protein>
<feature type="transmembrane region" description="Helical" evidence="1">
    <location>
        <begin position="87"/>
        <end position="106"/>
    </location>
</feature>
<gene>
    <name evidence="2" type="ORF">GCM10022200_25670</name>
</gene>
<evidence type="ECO:0000313" key="2">
    <source>
        <dbReference type="EMBL" id="GAA3640838.1"/>
    </source>
</evidence>
<reference evidence="3" key="1">
    <citation type="journal article" date="2019" name="Int. J. Syst. Evol. Microbiol.">
        <title>The Global Catalogue of Microorganisms (GCM) 10K type strain sequencing project: providing services to taxonomists for standard genome sequencing and annotation.</title>
        <authorList>
            <consortium name="The Broad Institute Genomics Platform"/>
            <consortium name="The Broad Institute Genome Sequencing Center for Infectious Disease"/>
            <person name="Wu L."/>
            <person name="Ma J."/>
        </authorList>
    </citation>
    <scope>NUCLEOTIDE SEQUENCE [LARGE SCALE GENOMIC DNA]</scope>
    <source>
        <strain evidence="3">JCM 16544</strain>
    </source>
</reference>
<feature type="transmembrane region" description="Helical" evidence="1">
    <location>
        <begin position="62"/>
        <end position="81"/>
    </location>
</feature>
<dbReference type="InterPro" id="IPR046548">
    <property type="entry name" value="DUF6804"/>
</dbReference>
<comment type="caution">
    <text evidence="2">The sequence shown here is derived from an EMBL/GenBank/DDBJ whole genome shotgun (WGS) entry which is preliminary data.</text>
</comment>
<organism evidence="2 3">
    <name type="scientific">Microbacterium awajiense</name>
    <dbReference type="NCBI Taxonomy" id="415214"/>
    <lineage>
        <taxon>Bacteria</taxon>
        <taxon>Bacillati</taxon>
        <taxon>Actinomycetota</taxon>
        <taxon>Actinomycetes</taxon>
        <taxon>Micrococcales</taxon>
        <taxon>Microbacteriaceae</taxon>
        <taxon>Microbacterium</taxon>
    </lineage>
</organism>
<dbReference type="Pfam" id="PF20619">
    <property type="entry name" value="DUF6804"/>
    <property type="match status" value="1"/>
</dbReference>
<keyword evidence="1" id="KW-0472">Membrane</keyword>
<name>A0ABP7AVV6_9MICO</name>
<keyword evidence="3" id="KW-1185">Reference proteome</keyword>
<sequence length="111" mass="12325">MMVKPRTPSVYQRNAFAPALLAAAVLFLAPVLMDGDWFTLVLYVVAIFAVIVAWFAIQARHWWWVPVFVAIAVIWNPVFPFPFTGPAWTAAQPVAAAVFLVAGAMIKVRRP</sequence>
<keyword evidence="1" id="KW-0812">Transmembrane</keyword>
<proteinExistence type="predicted"/>
<dbReference type="RefSeq" id="WP_344739201.1">
    <property type="nucleotide sequence ID" value="NZ_BAAAYU010000005.1"/>
</dbReference>
<feature type="transmembrane region" description="Helical" evidence="1">
    <location>
        <begin position="37"/>
        <end position="57"/>
    </location>
</feature>
<keyword evidence="1" id="KW-1133">Transmembrane helix</keyword>
<feature type="transmembrane region" description="Helical" evidence="1">
    <location>
        <begin position="12"/>
        <end position="31"/>
    </location>
</feature>